<accession>A0ABU5DZ74</accession>
<keyword evidence="2 5" id="KW-0963">Cytoplasm</keyword>
<feature type="compositionally biased region" description="Basic and acidic residues" evidence="6">
    <location>
        <begin position="151"/>
        <end position="163"/>
    </location>
</feature>
<evidence type="ECO:0000256" key="5">
    <source>
        <dbReference type="HAMAP-Rule" id="MF_00822"/>
    </source>
</evidence>
<dbReference type="InterPro" id="IPR012406">
    <property type="entry name" value="UreE"/>
</dbReference>
<protein>
    <recommendedName>
        <fullName evidence="5">Urease accessory protein UreE</fullName>
    </recommendedName>
</protein>
<dbReference type="Gene3D" id="3.30.70.790">
    <property type="entry name" value="UreE, C-terminal domain"/>
    <property type="match status" value="1"/>
</dbReference>
<evidence type="ECO:0000256" key="3">
    <source>
        <dbReference type="ARBA" id="ARBA00022596"/>
    </source>
</evidence>
<comment type="similarity">
    <text evidence="5">Belongs to the UreE family.</text>
</comment>
<dbReference type="Pfam" id="PF05194">
    <property type="entry name" value="UreE_C"/>
    <property type="match status" value="1"/>
</dbReference>
<dbReference type="CDD" id="cd00571">
    <property type="entry name" value="UreE"/>
    <property type="match status" value="1"/>
</dbReference>
<dbReference type="SUPFAM" id="SSF69287">
    <property type="entry name" value="Urease metallochaperone UreE, N-terminal domain"/>
    <property type="match status" value="1"/>
</dbReference>
<dbReference type="InterPro" id="IPR036118">
    <property type="entry name" value="UreE_N_sf"/>
</dbReference>
<evidence type="ECO:0000256" key="1">
    <source>
        <dbReference type="ARBA" id="ARBA00004496"/>
    </source>
</evidence>
<keyword evidence="3 5" id="KW-0533">Nickel</keyword>
<dbReference type="EMBL" id="JAXCLX010000002">
    <property type="protein sequence ID" value="MDY0872606.1"/>
    <property type="molecule type" value="Genomic_DNA"/>
</dbReference>
<gene>
    <name evidence="5" type="primary">ureE</name>
    <name evidence="8" type="ORF">SMD31_11750</name>
</gene>
<dbReference type="InterPro" id="IPR004029">
    <property type="entry name" value="UreE_N"/>
</dbReference>
<comment type="function">
    <text evidence="5">Involved in urease metallocenter assembly. Binds nickel. Probably functions as a nickel donor during metallocenter assembly.</text>
</comment>
<keyword evidence="4 5" id="KW-0143">Chaperone</keyword>
<dbReference type="SMART" id="SM00988">
    <property type="entry name" value="UreE_N"/>
    <property type="match status" value="1"/>
</dbReference>
<dbReference type="SUPFAM" id="SSF69737">
    <property type="entry name" value="Urease metallochaperone UreE, C-terminal domain"/>
    <property type="match status" value="1"/>
</dbReference>
<comment type="subcellular location">
    <subcellularLocation>
        <location evidence="1 5">Cytoplasm</location>
    </subcellularLocation>
</comment>
<dbReference type="RefSeq" id="WP_320501081.1">
    <property type="nucleotide sequence ID" value="NZ_JAXCLX010000002.1"/>
</dbReference>
<evidence type="ECO:0000259" key="7">
    <source>
        <dbReference type="SMART" id="SM00988"/>
    </source>
</evidence>
<comment type="caution">
    <text evidence="8">The sequence shown here is derived from an EMBL/GenBank/DDBJ whole genome shotgun (WGS) entry which is preliminary data.</text>
</comment>
<feature type="domain" description="UreE urease accessory N-terminal" evidence="7">
    <location>
        <begin position="11"/>
        <end position="72"/>
    </location>
</feature>
<dbReference type="PIRSF" id="PIRSF036402">
    <property type="entry name" value="Ureas_acces_UreE"/>
    <property type="match status" value="1"/>
</dbReference>
<name>A0ABU5DZ74_9PROT</name>
<reference evidence="8 9" key="1">
    <citation type="journal article" date="2013" name="Antonie Van Leeuwenhoek">
        <title>Dongia rigui sp. nov., isolated from freshwater of a large wetland in Korea.</title>
        <authorList>
            <person name="Baik K.S."/>
            <person name="Hwang Y.M."/>
            <person name="Choi J.S."/>
            <person name="Kwon J."/>
            <person name="Seong C.N."/>
        </authorList>
    </citation>
    <scope>NUCLEOTIDE SEQUENCE [LARGE SCALE GENOMIC DNA]</scope>
    <source>
        <strain evidence="8 9">04SU4-P</strain>
    </source>
</reference>
<dbReference type="Gene3D" id="2.60.260.20">
    <property type="entry name" value="Urease metallochaperone UreE, N-terminal domain"/>
    <property type="match status" value="1"/>
</dbReference>
<evidence type="ECO:0000256" key="4">
    <source>
        <dbReference type="ARBA" id="ARBA00023186"/>
    </source>
</evidence>
<evidence type="ECO:0000256" key="6">
    <source>
        <dbReference type="SAM" id="MobiDB-lite"/>
    </source>
</evidence>
<keyword evidence="9" id="KW-1185">Reference proteome</keyword>
<evidence type="ECO:0000256" key="2">
    <source>
        <dbReference type="ARBA" id="ARBA00022490"/>
    </source>
</evidence>
<dbReference type="Proteomes" id="UP001271769">
    <property type="component" value="Unassembled WGS sequence"/>
</dbReference>
<dbReference type="Pfam" id="PF02814">
    <property type="entry name" value="UreE_N"/>
    <property type="match status" value="1"/>
</dbReference>
<evidence type="ECO:0000313" key="8">
    <source>
        <dbReference type="EMBL" id="MDY0872606.1"/>
    </source>
</evidence>
<dbReference type="InterPro" id="IPR007864">
    <property type="entry name" value="UreE_C_dom"/>
</dbReference>
<proteinExistence type="inferred from homology"/>
<organism evidence="8 9">
    <name type="scientific">Dongia rigui</name>
    <dbReference type="NCBI Taxonomy" id="940149"/>
    <lineage>
        <taxon>Bacteria</taxon>
        <taxon>Pseudomonadati</taxon>
        <taxon>Pseudomonadota</taxon>
        <taxon>Alphaproteobacteria</taxon>
        <taxon>Rhodospirillales</taxon>
        <taxon>Dongiaceae</taxon>
        <taxon>Dongia</taxon>
    </lineage>
</organism>
<dbReference type="HAMAP" id="MF_00822">
    <property type="entry name" value="UreE"/>
    <property type="match status" value="1"/>
</dbReference>
<sequence length="163" mass="17936">MTEQMHRATAVIPSGYWPKAQESGTVTLIYADRSRRRIRLVDDAGRPFLLDLERPVRLADGDGLQLMGHGFIRVVAAPEALLEVTARDPRHLAQLAWHVGNRHTAAEMVDDRRLRLIDDAVLRNMLKGLGAELATVAAPFHPEGGAYAGPAHDHAHGPDTHTH</sequence>
<feature type="region of interest" description="Disordered" evidence="6">
    <location>
        <begin position="144"/>
        <end position="163"/>
    </location>
</feature>
<evidence type="ECO:0000313" key="9">
    <source>
        <dbReference type="Proteomes" id="UP001271769"/>
    </source>
</evidence>